<keyword evidence="15" id="KW-1185">Reference proteome</keyword>
<sequence length="1050" mass="117275">MAVGKRLSKIAKECNVGINTIVEFLHKKGFEIESNPNTKVSEEMYDLLKQEYRSDLTVKMESEKLVERKQKGKKSSVSIEDLKENSEDGDEEVSDEDVEETPVERPVKKEEKPTAEVSTPKPKMDLKVVGKIDLEKKERTAEKEEEKEKKEEVKEEEVKEEKPAAEKQPSEQKDTSVPEKEEADKKDTTQEHDKAGKQPEKPQETGESGGEDNVDIPVEVQKPDKDLKVVGKIDLGKGPESKNTSEKKKEEPRKQHKPKASKKEEKEVKPEPKPQRKQEEGKKKNAEQAISAEQAEAPDKAAAKQKPVEKEQAKQQEEQTDEKKDKDSFMPTKVKKLSGPTVVGKIDLPSNARNNENNRDEQRKKKKKRKRIRKEKERVNINEKQQQQQQQGGGGKTLERKEKRKKTKAKKRPARPEVSEEDVQKQIKETLARLTSKGKSKGARHRRDKRDAAAQKEHDEMERISEESKVLKVTEFLTANELASLMDVQVNQVIATCMSLGLFVSINQRLDAETITLVAEEYGYKVEFISVDAAETIEEDIDDPEDLQARPPIITVMGHVDHGKTSLLDHIRKANVIAGEAGGITQHIGAYNVEMQDGREITFLDTPGHEAFTAMRARGAQVTDIAIIIVAADDNVMPQTVEAINHASAAGVPIVFAINKIDKPNANPDKVKEELANMNYLIEEWGGKYQSQEISAKNGVNIDQLLDKVLLEADLLELKANPEKPAVGSVIESTLDRGRGYVATLLVQAGTLRTGDLILSGQYYGHVKAMFNERNQNIDEAGPSEPVLMLGLNGAPQAGEKFHVMENEREAKEIATKRSQLQREQGLRTQKHITLDEIGRRIAIGNFQELNLVVKGDVDGSIEALADSLIKLSTEEIQVNVIHKAVGQISESDIMLAAASNAIVIGFQVRPSLAARRIAEKEEIDIRLYSIIYDAIEEITSAMEGMLSPEIKEQITATVEIRETFKITKVGTIAGCMVKEGKVKRSSKIRVIRDGIVIFTGELGSLKRFKDDAKEVASGYECGLNIKNFNDIKVGDIIEAFEEVEVSRTL</sequence>
<dbReference type="Pfam" id="PF22042">
    <property type="entry name" value="EF-G_D2"/>
    <property type="match status" value="1"/>
</dbReference>
<dbReference type="InterPro" id="IPR044145">
    <property type="entry name" value="IF2_II"/>
</dbReference>
<comment type="function">
    <text evidence="9 10">One of the essential components for the initiation of protein synthesis. Protects formylmethionyl-tRNA from spontaneous hydrolysis and promotes its binding to the 30S ribosomal subunits. Also involved in the hydrolysis of GTP during the formation of the 70S ribosomal complex.</text>
</comment>
<dbReference type="CDD" id="cd01887">
    <property type="entry name" value="IF2_eIF5B"/>
    <property type="match status" value="1"/>
</dbReference>
<evidence type="ECO:0000256" key="3">
    <source>
        <dbReference type="ARBA" id="ARBA00020675"/>
    </source>
</evidence>
<dbReference type="InterPro" id="IPR009000">
    <property type="entry name" value="Transl_B-barrel_sf"/>
</dbReference>
<dbReference type="Gene3D" id="3.40.50.300">
    <property type="entry name" value="P-loop containing nucleotide triphosphate hydrolases"/>
    <property type="match status" value="1"/>
</dbReference>
<dbReference type="InterPro" id="IPR006847">
    <property type="entry name" value="IF2_N"/>
</dbReference>
<dbReference type="SUPFAM" id="SSF52156">
    <property type="entry name" value="Initiation factor IF2/eIF5b, domain 3"/>
    <property type="match status" value="1"/>
</dbReference>
<dbReference type="FunFam" id="2.40.30.10:FF:000008">
    <property type="entry name" value="Translation initiation factor IF-2"/>
    <property type="match status" value="1"/>
</dbReference>
<dbReference type="PROSITE" id="PS01176">
    <property type="entry name" value="IF2"/>
    <property type="match status" value="1"/>
</dbReference>
<evidence type="ECO:0000313" key="15">
    <source>
        <dbReference type="Proteomes" id="UP000244956"/>
    </source>
</evidence>
<evidence type="ECO:0000259" key="13">
    <source>
        <dbReference type="PROSITE" id="PS51722"/>
    </source>
</evidence>
<evidence type="ECO:0000256" key="12">
    <source>
        <dbReference type="SAM" id="MobiDB-lite"/>
    </source>
</evidence>
<evidence type="ECO:0000256" key="6">
    <source>
        <dbReference type="ARBA" id="ARBA00022741"/>
    </source>
</evidence>
<evidence type="ECO:0000256" key="7">
    <source>
        <dbReference type="ARBA" id="ARBA00022917"/>
    </source>
</evidence>
<dbReference type="InterPro" id="IPR053905">
    <property type="entry name" value="EF-G-like_DII"/>
</dbReference>
<feature type="compositionally biased region" description="Basic and acidic residues" evidence="12">
    <location>
        <begin position="102"/>
        <end position="114"/>
    </location>
</feature>
<dbReference type="Proteomes" id="UP000244956">
    <property type="component" value="Unassembled WGS sequence"/>
</dbReference>
<gene>
    <name evidence="9" type="primary">infB</name>
    <name evidence="14" type="ORF">DDZ16_11410</name>
</gene>
<dbReference type="CDD" id="cd03702">
    <property type="entry name" value="IF2_mtIF2_II"/>
    <property type="match status" value="1"/>
</dbReference>
<dbReference type="FunFam" id="2.40.30.10:FF:000007">
    <property type="entry name" value="Translation initiation factor IF-2"/>
    <property type="match status" value="1"/>
</dbReference>
<dbReference type="CDD" id="cd03692">
    <property type="entry name" value="mtIF2_IVc"/>
    <property type="match status" value="1"/>
</dbReference>
<evidence type="ECO:0000256" key="4">
    <source>
        <dbReference type="ARBA" id="ARBA00022490"/>
    </source>
</evidence>
<feature type="compositionally biased region" description="Basic and acidic residues" evidence="12">
    <location>
        <begin position="122"/>
        <end position="204"/>
    </location>
</feature>
<keyword evidence="7 9" id="KW-0648">Protein biosynthesis</keyword>
<dbReference type="GO" id="GO:0003924">
    <property type="term" value="F:GTPase activity"/>
    <property type="evidence" value="ECO:0007669"/>
    <property type="project" value="UniProtKB-UniRule"/>
</dbReference>
<feature type="binding site" evidence="9">
    <location>
        <begin position="558"/>
        <end position="565"/>
    </location>
    <ligand>
        <name>GTP</name>
        <dbReference type="ChEBI" id="CHEBI:37565"/>
    </ligand>
</feature>
<comment type="similarity">
    <text evidence="2 9 10">Belongs to the TRAFAC class translation factor GTPase superfamily. Classic translation factor GTPase family. IF-2 subfamily.</text>
</comment>
<comment type="caution">
    <text evidence="9">Lacks conserved residue(s) required for the propagation of feature annotation.</text>
</comment>
<dbReference type="Gene3D" id="3.40.50.10050">
    <property type="entry name" value="Translation initiation factor IF- 2, domain 3"/>
    <property type="match status" value="1"/>
</dbReference>
<dbReference type="GO" id="GO:0005525">
    <property type="term" value="F:GTP binding"/>
    <property type="evidence" value="ECO:0007669"/>
    <property type="project" value="UniProtKB-KW"/>
</dbReference>
<dbReference type="SUPFAM" id="SSF52540">
    <property type="entry name" value="P-loop containing nucleoside triphosphate hydrolases"/>
    <property type="match status" value="1"/>
</dbReference>
<dbReference type="NCBIfam" id="TIGR00487">
    <property type="entry name" value="IF-2"/>
    <property type="match status" value="1"/>
</dbReference>
<keyword evidence="5 9" id="KW-0396">Initiation factor</keyword>
<dbReference type="GO" id="GO:0003743">
    <property type="term" value="F:translation initiation factor activity"/>
    <property type="evidence" value="ECO:0007669"/>
    <property type="project" value="UniProtKB-UniRule"/>
</dbReference>
<evidence type="ECO:0000256" key="8">
    <source>
        <dbReference type="ARBA" id="ARBA00023134"/>
    </source>
</evidence>
<dbReference type="PROSITE" id="PS51722">
    <property type="entry name" value="G_TR_2"/>
    <property type="match status" value="1"/>
</dbReference>
<dbReference type="InterPro" id="IPR000178">
    <property type="entry name" value="TF_IF2_bacterial-like"/>
</dbReference>
<proteinExistence type="inferred from homology"/>
<dbReference type="InterPro" id="IPR000795">
    <property type="entry name" value="T_Tr_GTP-bd_dom"/>
</dbReference>
<feature type="compositionally biased region" description="Basic residues" evidence="12">
    <location>
        <begin position="436"/>
        <end position="448"/>
    </location>
</feature>
<dbReference type="AlphaFoldDB" id="A0A2U2B811"/>
<dbReference type="PANTHER" id="PTHR43381">
    <property type="entry name" value="TRANSLATION INITIATION FACTOR IF-2-RELATED"/>
    <property type="match status" value="1"/>
</dbReference>
<feature type="domain" description="Tr-type G" evidence="13">
    <location>
        <begin position="549"/>
        <end position="719"/>
    </location>
</feature>
<feature type="compositionally biased region" description="Basic and acidic residues" evidence="12">
    <location>
        <begin position="221"/>
        <end position="253"/>
    </location>
</feature>
<keyword evidence="8 9" id="KW-0342">GTP-binding</keyword>
<evidence type="ECO:0000313" key="14">
    <source>
        <dbReference type="EMBL" id="PWD99197.1"/>
    </source>
</evidence>
<dbReference type="Gene3D" id="2.40.30.10">
    <property type="entry name" value="Translation factors"/>
    <property type="match status" value="2"/>
</dbReference>
<dbReference type="NCBIfam" id="TIGR00231">
    <property type="entry name" value="small_GTP"/>
    <property type="match status" value="1"/>
</dbReference>
<comment type="subcellular location">
    <subcellularLocation>
        <location evidence="1 9 11">Cytoplasm</location>
    </subcellularLocation>
</comment>
<dbReference type="FunFam" id="3.40.50.300:FF:000019">
    <property type="entry name" value="Translation initiation factor IF-2"/>
    <property type="match status" value="1"/>
</dbReference>
<feature type="compositionally biased region" description="Basic residues" evidence="12">
    <location>
        <begin position="364"/>
        <end position="373"/>
    </location>
</feature>
<dbReference type="Pfam" id="PF11987">
    <property type="entry name" value="IF-2"/>
    <property type="match status" value="1"/>
</dbReference>
<dbReference type="Pfam" id="PF04760">
    <property type="entry name" value="IF2_N"/>
    <property type="match status" value="1"/>
</dbReference>
<feature type="compositionally biased region" description="Basic and acidic residues" evidence="12">
    <location>
        <begin position="449"/>
        <end position="465"/>
    </location>
</feature>
<dbReference type="HAMAP" id="MF_00100_B">
    <property type="entry name" value="IF_2_B"/>
    <property type="match status" value="1"/>
</dbReference>
<dbReference type="RefSeq" id="WP_109264599.1">
    <property type="nucleotide sequence ID" value="NZ_QEWP01000008.1"/>
</dbReference>
<dbReference type="FunFam" id="3.40.50.10050:FF:000001">
    <property type="entry name" value="Translation initiation factor IF-2"/>
    <property type="match status" value="1"/>
</dbReference>
<comment type="caution">
    <text evidence="14">The sequence shown here is derived from an EMBL/GenBank/DDBJ whole genome shotgun (WGS) entry which is preliminary data.</text>
</comment>
<feature type="binding site" evidence="9">
    <location>
        <begin position="659"/>
        <end position="662"/>
    </location>
    <ligand>
        <name>GTP</name>
        <dbReference type="ChEBI" id="CHEBI:37565"/>
    </ligand>
</feature>
<feature type="region of interest" description="Disordered" evidence="12">
    <location>
        <begin position="61"/>
        <end position="465"/>
    </location>
</feature>
<dbReference type="SUPFAM" id="SSF50447">
    <property type="entry name" value="Translation proteins"/>
    <property type="match status" value="2"/>
</dbReference>
<dbReference type="InterPro" id="IPR004161">
    <property type="entry name" value="EFTu-like_2"/>
</dbReference>
<name>A0A2U2B811_9BACT</name>
<dbReference type="Pfam" id="PF03144">
    <property type="entry name" value="GTP_EFTU_D2"/>
    <property type="match status" value="1"/>
</dbReference>
<dbReference type="OrthoDB" id="9811804at2"/>
<feature type="compositionally biased region" description="Basic and acidic residues" evidence="12">
    <location>
        <begin position="261"/>
        <end position="286"/>
    </location>
</feature>
<keyword evidence="4 9" id="KW-0963">Cytoplasm</keyword>
<evidence type="ECO:0000256" key="10">
    <source>
        <dbReference type="RuleBase" id="RU000644"/>
    </source>
</evidence>
<dbReference type="EMBL" id="QEWP01000008">
    <property type="protein sequence ID" value="PWD99197.1"/>
    <property type="molecule type" value="Genomic_DNA"/>
</dbReference>
<feature type="binding site" evidence="9">
    <location>
        <begin position="605"/>
        <end position="609"/>
    </location>
    <ligand>
        <name>GTP</name>
        <dbReference type="ChEBI" id="CHEBI:37565"/>
    </ligand>
</feature>
<dbReference type="GO" id="GO:0005737">
    <property type="term" value="C:cytoplasm"/>
    <property type="evidence" value="ECO:0007669"/>
    <property type="project" value="UniProtKB-SubCell"/>
</dbReference>
<evidence type="ECO:0000256" key="11">
    <source>
        <dbReference type="RuleBase" id="RU000645"/>
    </source>
</evidence>
<feature type="compositionally biased region" description="Basic and acidic residues" evidence="12">
    <location>
        <begin position="414"/>
        <end position="431"/>
    </location>
</feature>
<evidence type="ECO:0000256" key="2">
    <source>
        <dbReference type="ARBA" id="ARBA00007733"/>
    </source>
</evidence>
<evidence type="ECO:0000256" key="5">
    <source>
        <dbReference type="ARBA" id="ARBA00022540"/>
    </source>
</evidence>
<feature type="compositionally biased region" description="Acidic residues" evidence="12">
    <location>
        <begin position="87"/>
        <end position="101"/>
    </location>
</feature>
<dbReference type="InterPro" id="IPR005225">
    <property type="entry name" value="Small_GTP-bd"/>
</dbReference>
<dbReference type="InterPro" id="IPR036925">
    <property type="entry name" value="TIF_IF2_dom3_sf"/>
</dbReference>
<evidence type="ECO:0000256" key="1">
    <source>
        <dbReference type="ARBA" id="ARBA00004496"/>
    </source>
</evidence>
<dbReference type="PANTHER" id="PTHR43381:SF5">
    <property type="entry name" value="TR-TYPE G DOMAIN-CONTAINING PROTEIN"/>
    <property type="match status" value="1"/>
</dbReference>
<evidence type="ECO:0000256" key="9">
    <source>
        <dbReference type="HAMAP-Rule" id="MF_00100"/>
    </source>
</evidence>
<keyword evidence="6 9" id="KW-0547">Nucleotide-binding</keyword>
<feature type="compositionally biased region" description="Basic and acidic residues" evidence="12">
    <location>
        <begin position="297"/>
        <end position="328"/>
    </location>
</feature>
<feature type="compositionally biased region" description="Basic residues" evidence="12">
    <location>
        <begin position="402"/>
        <end position="413"/>
    </location>
</feature>
<reference evidence="14 15" key="1">
    <citation type="submission" date="2018-05" db="EMBL/GenBank/DDBJ databases">
        <title>Marinilabilia rubrum sp. nov., isolated from saltern sediment.</title>
        <authorList>
            <person name="Zhang R."/>
        </authorList>
    </citation>
    <scope>NUCLEOTIDE SEQUENCE [LARGE SCALE GENOMIC DNA]</scope>
    <source>
        <strain evidence="14 15">WTE16</strain>
    </source>
</reference>
<organism evidence="14 15">
    <name type="scientific">Marinilabilia rubra</name>
    <dbReference type="NCBI Taxonomy" id="2162893"/>
    <lineage>
        <taxon>Bacteria</taxon>
        <taxon>Pseudomonadati</taxon>
        <taxon>Bacteroidota</taxon>
        <taxon>Bacteroidia</taxon>
        <taxon>Marinilabiliales</taxon>
        <taxon>Marinilabiliaceae</taxon>
        <taxon>Marinilabilia</taxon>
    </lineage>
</organism>
<protein>
    <recommendedName>
        <fullName evidence="3 9">Translation initiation factor IF-2</fullName>
    </recommendedName>
</protein>
<dbReference type="InterPro" id="IPR023115">
    <property type="entry name" value="TIF_IF2_dom3"/>
</dbReference>
<dbReference type="InterPro" id="IPR027417">
    <property type="entry name" value="P-loop_NTPase"/>
</dbReference>
<dbReference type="InterPro" id="IPR015760">
    <property type="entry name" value="TIF_IF2"/>
</dbReference>
<accession>A0A2U2B811</accession>
<dbReference type="Pfam" id="PF00009">
    <property type="entry name" value="GTP_EFTU"/>
    <property type="match status" value="1"/>
</dbReference>